<dbReference type="Pfam" id="PF01833">
    <property type="entry name" value="TIG"/>
    <property type="match status" value="1"/>
</dbReference>
<protein>
    <submittedName>
        <fullName evidence="4">VCBS repeat-containing protein</fullName>
    </submittedName>
</protein>
<evidence type="ECO:0000256" key="2">
    <source>
        <dbReference type="ARBA" id="ARBA00022737"/>
    </source>
</evidence>
<dbReference type="EMBL" id="JAHESC010000094">
    <property type="protein sequence ID" value="MBT1690828.1"/>
    <property type="molecule type" value="Genomic_DNA"/>
</dbReference>
<proteinExistence type="predicted"/>
<dbReference type="InterPro" id="IPR014756">
    <property type="entry name" value="Ig_E-set"/>
</dbReference>
<keyword evidence="5" id="KW-1185">Reference proteome</keyword>
<dbReference type="SMART" id="SM00429">
    <property type="entry name" value="IPT"/>
    <property type="match status" value="1"/>
</dbReference>
<feature type="domain" description="Fibronectin type-III" evidence="3">
    <location>
        <begin position="934"/>
        <end position="1021"/>
    </location>
</feature>
<dbReference type="InterPro" id="IPR028994">
    <property type="entry name" value="Integrin_alpha_N"/>
</dbReference>
<evidence type="ECO:0000259" key="3">
    <source>
        <dbReference type="PROSITE" id="PS50853"/>
    </source>
</evidence>
<dbReference type="SUPFAM" id="SSF81296">
    <property type="entry name" value="E set domains"/>
    <property type="match status" value="1"/>
</dbReference>
<dbReference type="InterPro" id="IPR002909">
    <property type="entry name" value="IPT_dom"/>
</dbReference>
<comment type="caution">
    <text evidence="4">The sequence shown here is derived from an EMBL/GenBank/DDBJ whole genome shotgun (WGS) entry which is preliminary data.</text>
</comment>
<dbReference type="PANTHER" id="PTHR46708:SF2">
    <property type="entry name" value="FIBRONECTIN TYPE-III DOMAIN-CONTAINING PROTEIN"/>
    <property type="match status" value="1"/>
</dbReference>
<dbReference type="InterPro" id="IPR003961">
    <property type="entry name" value="FN3_dom"/>
</dbReference>
<dbReference type="PROSITE" id="PS50853">
    <property type="entry name" value="FN3"/>
    <property type="match status" value="2"/>
</dbReference>
<dbReference type="Pfam" id="PF13517">
    <property type="entry name" value="FG-GAP_3"/>
    <property type="match status" value="3"/>
</dbReference>
<dbReference type="AlphaFoldDB" id="A0AAP2DF31"/>
<dbReference type="SMART" id="SM00060">
    <property type="entry name" value="FN3"/>
    <property type="match status" value="5"/>
</dbReference>
<dbReference type="InterPro" id="IPR013783">
    <property type="entry name" value="Ig-like_fold"/>
</dbReference>
<dbReference type="InterPro" id="IPR013517">
    <property type="entry name" value="FG-GAP"/>
</dbReference>
<dbReference type="CDD" id="cd00063">
    <property type="entry name" value="FN3"/>
    <property type="match status" value="5"/>
</dbReference>
<sequence>MQGIVTGLQPSTKYYLRMVARNEHGTSYSTITEFTTIAPAPLVRILETLDVTETTATLYGQVNPNSLPTSFYFEYGPTPALGMTTPVYTAGDTTEFVDVSAGVTGLTPRTTYYYRMVAVNGHATATTGSVRFFTAAKPVVSAFTPMAAPIGTTVTITGRNFSTTPGNTQVNFGATRAEILTASATQLEVKVPAGASLGPIAVLDLQSGLATESVREFVPTYTGSFSTGNLKLAVGFNDLSMYRPIVQDLDGDHRPDIIGGTSQGFRIYQNVHQGGDITAASFLRTKTTVSDFTSIYLYAADLDGNGLADIVGEYQTGLRIYPNRSVPGYIFLGEPLDVPIGNFYRLALRDFDGDGRIDIAYTHYTAGSYRLTVLRNQNPAGSLTADNFRPQYSMPLPYEPYSIVTPDLNNDGNPDLVFGTTDQSVLWMLRNDSRPGTLAFSQIITTDPARGRFARYTAGDLNADGWKDVVLYTPGLEGKVAVWENNGTSPQITLTTPVPLLDHYTEDDVQPGDLDGDGKPDLLVGTEQRELRLLRNKSAAGSAFSDASFEQLNPWGTAVGESKSVEQRLAVNDLNGDGRPEVINSLAYYYGPRDGYIFEIWQNDPDPCLDPTLVKMEVTNTTAKILLPANTTFDQYEIEYRTGNYDWSTVSSNTINYLTPGYPYQFRVRAKCGAGFTAYHAINFTTDCVDPNNVTLGTVSANYVTLNAPDINKYEIQYSPAGKNEWTTHESYSYTIYSLAPGTTYDLRIRGRCVVPSPYRSLQFTTVCPSLSSLAISEITYNSAIVIGINYAVDVTLEYSRDNISWTRVGTNRFLYPLVPGTRYFVRGKIDCANTAPDFTIREFTTPCPTVSFLTTDAVTPTGARISWYDESNTDGYRVRYTLPTGGIATVETSDRYFVLDGFAPGSEITAEVAPRCVGEPAYTRTTFVTDCYTPQDLIAGNVTHTTARLTWSAAFSASPFVVDYAVRGTNTWQTLQTADTQLTLTGLQPGTGYEVRVRIICQDRTADRARVYLQTPLYEKTVYFPNPTDGTVVIHPSRDLIGHPFVLCDNLGRTIASGLLAAYTVDLSPYPPGIYLLKIEGEDLMKITKR</sequence>
<dbReference type="Gene3D" id="2.130.10.130">
    <property type="entry name" value="Integrin alpha, N-terminal"/>
    <property type="match status" value="1"/>
</dbReference>
<dbReference type="SUPFAM" id="SSF69318">
    <property type="entry name" value="Integrin alpha N-terminal domain"/>
    <property type="match status" value="1"/>
</dbReference>
<dbReference type="InterPro" id="IPR036116">
    <property type="entry name" value="FN3_sf"/>
</dbReference>
<evidence type="ECO:0000256" key="1">
    <source>
        <dbReference type="ARBA" id="ARBA00022729"/>
    </source>
</evidence>
<dbReference type="Pfam" id="PF00041">
    <property type="entry name" value="fn3"/>
    <property type="match status" value="2"/>
</dbReference>
<dbReference type="Proteomes" id="UP001319180">
    <property type="component" value="Unassembled WGS sequence"/>
</dbReference>
<feature type="domain" description="Fibronectin type-III" evidence="3">
    <location>
        <begin position="38"/>
        <end position="138"/>
    </location>
</feature>
<accession>A0AAP2DF31</accession>
<evidence type="ECO:0000313" key="5">
    <source>
        <dbReference type="Proteomes" id="UP001319180"/>
    </source>
</evidence>
<dbReference type="InterPro" id="IPR050991">
    <property type="entry name" value="ECM_Regulatory_Proteins"/>
</dbReference>
<name>A0AAP2DF31_9BACT</name>
<keyword evidence="2" id="KW-0677">Repeat</keyword>
<dbReference type="PANTHER" id="PTHR46708">
    <property type="entry name" value="TENASCIN"/>
    <property type="match status" value="1"/>
</dbReference>
<evidence type="ECO:0000313" key="4">
    <source>
        <dbReference type="EMBL" id="MBT1690828.1"/>
    </source>
</evidence>
<keyword evidence="1" id="KW-0732">Signal</keyword>
<reference evidence="4 5" key="1">
    <citation type="submission" date="2021-05" db="EMBL/GenBank/DDBJ databases">
        <title>A Polyphasic approach of four new species of the genus Ohtaekwangia: Ohtaekwangia histidinii sp. nov., Ohtaekwangia cretensis sp. nov., Ohtaekwangia indiensis sp. nov., Ohtaekwangia reichenbachii sp. nov. from diverse environment.</title>
        <authorList>
            <person name="Octaviana S."/>
        </authorList>
    </citation>
    <scope>NUCLEOTIDE SEQUENCE [LARGE SCALE GENOMIC DNA]</scope>
    <source>
        <strain evidence="4 5">PWU37</strain>
    </source>
</reference>
<dbReference type="RefSeq" id="WP_254094656.1">
    <property type="nucleotide sequence ID" value="NZ_JAHESC010000094.1"/>
</dbReference>
<dbReference type="InterPro" id="IPR026444">
    <property type="entry name" value="Secre_tail"/>
</dbReference>
<dbReference type="SUPFAM" id="SSF49265">
    <property type="entry name" value="Fibronectin type III"/>
    <property type="match status" value="4"/>
</dbReference>
<dbReference type="Gene3D" id="2.60.40.10">
    <property type="entry name" value="Immunoglobulins"/>
    <property type="match status" value="6"/>
</dbReference>
<organism evidence="4 5">
    <name type="scientific">Dawidia soli</name>
    <dbReference type="NCBI Taxonomy" id="2782352"/>
    <lineage>
        <taxon>Bacteria</taxon>
        <taxon>Pseudomonadati</taxon>
        <taxon>Bacteroidota</taxon>
        <taxon>Cytophagia</taxon>
        <taxon>Cytophagales</taxon>
        <taxon>Chryseotaleaceae</taxon>
        <taxon>Dawidia</taxon>
    </lineage>
</organism>
<gene>
    <name evidence="4" type="ORF">KK078_29965</name>
</gene>
<dbReference type="NCBIfam" id="TIGR04183">
    <property type="entry name" value="Por_Secre_tail"/>
    <property type="match status" value="1"/>
</dbReference>